<dbReference type="AlphaFoldDB" id="A0A4Y2JKD4"/>
<evidence type="ECO:0000313" key="3">
    <source>
        <dbReference type="Proteomes" id="UP000499080"/>
    </source>
</evidence>
<organism evidence="2 3">
    <name type="scientific">Araneus ventricosus</name>
    <name type="common">Orbweaver spider</name>
    <name type="synonym">Epeira ventricosa</name>
    <dbReference type="NCBI Taxonomy" id="182803"/>
    <lineage>
        <taxon>Eukaryota</taxon>
        <taxon>Metazoa</taxon>
        <taxon>Ecdysozoa</taxon>
        <taxon>Arthropoda</taxon>
        <taxon>Chelicerata</taxon>
        <taxon>Arachnida</taxon>
        <taxon>Araneae</taxon>
        <taxon>Araneomorphae</taxon>
        <taxon>Entelegynae</taxon>
        <taxon>Araneoidea</taxon>
        <taxon>Araneidae</taxon>
        <taxon>Araneus</taxon>
    </lineage>
</organism>
<dbReference type="Proteomes" id="UP000499080">
    <property type="component" value="Unassembled WGS sequence"/>
</dbReference>
<sequence length="232" mass="26095">MRFKTRLSLSASFDIRPLLCFEDVVLPSFVYAVITADTVLLANPKRFAVSVTDAPTIIPLWNSDISTYHRQFDRSMQRRELGNIRRESWVEGGKKKKRKRRDGRGLSVSNEDPVFNDWNGLPVTHRHKKKIRLSLQDGQLDYGNNGALHAYLSSSEAVKEKVDRSKSGGIAQPQVLAEITTFQAQCLAVDPTRVSRFWRQYCDQEFRVAESSQVVNSTSVPMSQGDASSGGT</sequence>
<reference evidence="2 3" key="1">
    <citation type="journal article" date="2019" name="Sci. Rep.">
        <title>Orb-weaving spider Araneus ventricosus genome elucidates the spidroin gene catalogue.</title>
        <authorList>
            <person name="Kono N."/>
            <person name="Nakamura H."/>
            <person name="Ohtoshi R."/>
            <person name="Moran D.A.P."/>
            <person name="Shinohara A."/>
            <person name="Yoshida Y."/>
            <person name="Fujiwara M."/>
            <person name="Mori M."/>
            <person name="Tomita M."/>
            <person name="Arakawa K."/>
        </authorList>
    </citation>
    <scope>NUCLEOTIDE SEQUENCE [LARGE SCALE GENOMIC DNA]</scope>
</reference>
<keyword evidence="3" id="KW-1185">Reference proteome</keyword>
<feature type="region of interest" description="Disordered" evidence="1">
    <location>
        <begin position="213"/>
        <end position="232"/>
    </location>
</feature>
<evidence type="ECO:0000313" key="2">
    <source>
        <dbReference type="EMBL" id="GBM90315.1"/>
    </source>
</evidence>
<name>A0A4Y2JKD4_ARAVE</name>
<accession>A0A4Y2JKD4</accession>
<proteinExistence type="predicted"/>
<evidence type="ECO:0000256" key="1">
    <source>
        <dbReference type="SAM" id="MobiDB-lite"/>
    </source>
</evidence>
<comment type="caution">
    <text evidence="2">The sequence shown here is derived from an EMBL/GenBank/DDBJ whole genome shotgun (WGS) entry which is preliminary data.</text>
</comment>
<protein>
    <submittedName>
        <fullName evidence="2">Uncharacterized protein</fullName>
    </submittedName>
</protein>
<gene>
    <name evidence="2" type="ORF">AVEN_116306_1</name>
</gene>
<dbReference type="EMBL" id="BGPR01003609">
    <property type="protein sequence ID" value="GBM90315.1"/>
    <property type="molecule type" value="Genomic_DNA"/>
</dbReference>